<dbReference type="GO" id="GO:0006302">
    <property type="term" value="P:double-strand break repair"/>
    <property type="evidence" value="ECO:0007669"/>
    <property type="project" value="TreeGrafter"/>
</dbReference>
<comment type="caution">
    <text evidence="1">The sequence shown here is derived from an EMBL/GenBank/DDBJ whole genome shotgun (WGS) entry which is preliminary data.</text>
</comment>
<sequence length="550" mass="60169">MAIVGFGTRGAPLAPCSSCSAFLSLAPLPSFSRRRVLGSASAAHRRHLSPSAHRDHWKGIFFIPCCGTHCSSIVKLNSRRDSRRLAFVKDSTYTTQFPAYYCTLSSYPKPDSYPDLSKVPMLKLKQHCCEPLAGGIAREGDKIDPKGRACYDTVLHAKHRWLLASQEAKLERESQQNYQSALKEKPIINDILENRALRDGKVCMGACASYKVDVYDPPAVQKGIPLDVSKHVTSSRRTLDRNVSHTSPLSQKSCCGNETHVSESKVLGPKCVPDNGYVANGNPVRSFVQANLQQQHDINGQVNGDELAKIYNKVLVVENISTAKKVAGIDVKQETPVDHGEIICFSIYSGPQSDFGNGKSCIWVDVLDGEKNILMEFAPFFENPNIRKNAMGQMPFVGGKIRKDPSQSLPTSKSFKVPNTDNIIEEGKKNPSKYRNITLKKIGELRKVEMYTASGWPSVCGDALKALAGKVSANIFHIPDDYDFQSDDGAEGLLDGSTVMDEDVDQSTYGLAFDAFGGGKNGKEACHAIAALCEVCSIDSLISNFILPLQ</sequence>
<protein>
    <submittedName>
        <fullName evidence="1">Uncharacterized protein</fullName>
    </submittedName>
</protein>
<accession>A0A843TX69</accession>
<evidence type="ECO:0000313" key="1">
    <source>
        <dbReference type="EMBL" id="MQL75675.1"/>
    </source>
</evidence>
<dbReference type="PANTHER" id="PTHR10133:SF27">
    <property type="entry name" value="DNA POLYMERASE NU"/>
    <property type="match status" value="1"/>
</dbReference>
<dbReference type="AlphaFoldDB" id="A0A843TX69"/>
<reference evidence="1" key="1">
    <citation type="submission" date="2017-07" db="EMBL/GenBank/DDBJ databases">
        <title>Taro Niue Genome Assembly and Annotation.</title>
        <authorList>
            <person name="Atibalentja N."/>
            <person name="Keating K."/>
            <person name="Fields C.J."/>
        </authorList>
    </citation>
    <scope>NUCLEOTIDE SEQUENCE</scope>
    <source>
        <strain evidence="1">Niue_2</strain>
        <tissue evidence="1">Leaf</tissue>
    </source>
</reference>
<keyword evidence="2" id="KW-1185">Reference proteome</keyword>
<dbReference type="Proteomes" id="UP000652761">
    <property type="component" value="Unassembled WGS sequence"/>
</dbReference>
<dbReference type="EMBL" id="NMUH01000261">
    <property type="protein sequence ID" value="MQL75675.1"/>
    <property type="molecule type" value="Genomic_DNA"/>
</dbReference>
<dbReference type="OrthoDB" id="1425572at2759"/>
<proteinExistence type="predicted"/>
<dbReference type="GO" id="GO:0006261">
    <property type="term" value="P:DNA-templated DNA replication"/>
    <property type="evidence" value="ECO:0007669"/>
    <property type="project" value="InterPro"/>
</dbReference>
<gene>
    <name evidence="1" type="ORF">Taro_008063</name>
</gene>
<dbReference type="InterPro" id="IPR002298">
    <property type="entry name" value="DNA_polymerase_A"/>
</dbReference>
<feature type="non-terminal residue" evidence="1">
    <location>
        <position position="1"/>
    </location>
</feature>
<organism evidence="1 2">
    <name type="scientific">Colocasia esculenta</name>
    <name type="common">Wild taro</name>
    <name type="synonym">Arum esculentum</name>
    <dbReference type="NCBI Taxonomy" id="4460"/>
    <lineage>
        <taxon>Eukaryota</taxon>
        <taxon>Viridiplantae</taxon>
        <taxon>Streptophyta</taxon>
        <taxon>Embryophyta</taxon>
        <taxon>Tracheophyta</taxon>
        <taxon>Spermatophyta</taxon>
        <taxon>Magnoliopsida</taxon>
        <taxon>Liliopsida</taxon>
        <taxon>Araceae</taxon>
        <taxon>Aroideae</taxon>
        <taxon>Colocasieae</taxon>
        <taxon>Colocasia</taxon>
    </lineage>
</organism>
<evidence type="ECO:0000313" key="2">
    <source>
        <dbReference type="Proteomes" id="UP000652761"/>
    </source>
</evidence>
<name>A0A843TX69_COLES</name>
<dbReference type="GO" id="GO:0003887">
    <property type="term" value="F:DNA-directed DNA polymerase activity"/>
    <property type="evidence" value="ECO:0007669"/>
    <property type="project" value="InterPro"/>
</dbReference>
<dbReference type="PANTHER" id="PTHR10133">
    <property type="entry name" value="DNA POLYMERASE I"/>
    <property type="match status" value="1"/>
</dbReference>